<keyword evidence="2" id="KW-0472">Membrane</keyword>
<feature type="compositionally biased region" description="Low complexity" evidence="1">
    <location>
        <begin position="629"/>
        <end position="642"/>
    </location>
</feature>
<feature type="compositionally biased region" description="Gly residues" evidence="1">
    <location>
        <begin position="1278"/>
        <end position="1288"/>
    </location>
</feature>
<feature type="transmembrane region" description="Helical" evidence="2">
    <location>
        <begin position="2040"/>
        <end position="2061"/>
    </location>
</feature>
<proteinExistence type="predicted"/>
<sequence>MLRNVDVIWGGIFRLAGPELYLVLCTTFTISWLTMALASLHSTRARRIYAGGARLVLLVGTKFVCKLASIVTLALWPSAPVSSYCKWYLPIEGVVLLWQALVAPVGASGQACIAAADAACHFLCCWLLSDRWPYRSVSMGVLLSSNLMLAYLSLLVAQRVELVDRRSYATVLRTAAQEAEPADAVELEEVDEDPRPRRLPEQTAAEEEQEEQQQQEGWEAGAGPLKGAAAADAQEGHGEGLAPRESCGQAILNAAELLAIDESAAAGDYTAALGSSSLIPARMTSGLEWGSTPMGTEGQPAAAALSVHAASQEHAPLLPSPLPTLVSPPLVSPPLVSPPLTIPPRNVQHRRLLSEDGRAAPAGAGGSSDSCAAAAVVFATCSDAGEAAAAADPGRGRAKGCGAGVSEVSSPAAASICRTLSRALPSFSTLSTRSVSGAVSAITTIDRERGDRAFQYSSLDASRLPSCTASHVGGVGGRTAADAAAVSPRRTPHASAASEAPMAATDSWAPAPAPVLTATHCRRLVVPTAAIAACTDAAPSASNPGGPSGHLGACCSKRPHAAPSTAASGGLSAPSSGLQLEGPSLCSFQWADGGHSGSGYDALMGGKASSSHFGSAVVEEALDGGPNSAPAGQQGLAPAGGRSGGSAAAIAALAAASADGPLFVSADAVMNPRQLALQNVLSRIARQALSSDDVPVPPDLDVPLEPDDAAVPDAAVPDAAVPDAAVPDAAVPDAAVPDAAVPDAAVPDAAVSPRTLIAPGWQTQQAACANGAPTSEASAAPVLQASPPPQPPVASEERTSPLAKHFALARALAARGGANAIYDSPALVHTRCCIKVSGISPEDVAPGLASRVGAVLAAGLRSGGAAGGGPVAAVGVYVREGCVEIVADVLIPTGVVEAEAMIAALAAAEASVQRGSDRHRGGGRYLRDGDGSCVSAIAAAAAAAAAQQPAAVAAAAAAEQRCGAEAMLSFLERSVLPALGGELALPDGTHHVALQAADGAVKHVSLRAAAGSLSPLPAPPAPVAAALPPAIICISPCCVSLSPLVADAGLQHAGDAPTLTLTVVLADGWDVGTSIPAQPPLPHVLARHRGRCLPTQVRPAPSPIPGCAAVSVSISLAGVRPGLLFLETAAPGGDGLSLPWPVLVVGDARVATEVLQLQQQLFAAAPLRALHAAAVAGTAAAAAAAAAQHQSHLDGGALAMLLDLGVWFELVSAPDAALLAAGAVGGSKAHGPGRDCPAAPPAPPPPTATQPTAADQGDGTWGDSDEEEAPHKPAAAAAGGGVGEPGDGVGDGVEAQLALLRALQPEQPLLEGSLDCAAEYEALSRAGAALQAAASGLGMRLLRFGVSRGWPAAGTLILKGLMSHCRLAFPDVLALFTGGGQAQAQQPQLPLLHSAVASGRLLAVRTVMSWATRYRCPLRWDEPAAAAGGLTPLHLAAVLEDGGRMAGALLGLWPEAEALWATVRDADGRTPHEYAVMRAISDGAAAAASPSAPLQWQESSDLSTAASAAAAATAGEPPLASTSASSPPSGEAGCASTASTAAAVAAVAALPYAHSARAPARPLPASGVSPWQHHHPSAVHAGSPGSRAGVGAASAAEPGMLLASREEPASGGSSMGIGSGVQILFQASAGRFDRTSDCGSMSGGPDSQWSHSTNVTGHTHYNQHPGAGGLYPQSPPPQRRLHRVLHEPELCRQLHGGTSAGDDGVPQPLGAAAHPHHSVSAQQQAQARLLMRQQSQDIRFPSDYRLLSRVVAGGSNLGPASIESASVRRMVPATEVDVAAMAAGAAGTAPELRGVAGRLGSHATELWRDPNAPVRVAVALARPTQRAGLRRGSSEGRSPVASGRRFGYADDYAPVCHPSVTARTAALTRALEEPLAVSERLTQPKTAVRAKPPAAEAPMLLSAGVGVDGAHITTEAAPPAIPTAIPTAVPSGADVDVKERHYAGGALAGAEAASAALLTLKQARAQAPGLPLTDAEPSPKATPVAAVSTSGDAPGPAAAPLPAGVHQGPAPMGTTCVGSSRPPLGGLLLATEAAGPMGRFQVIALVLVVALVMPLLLAPVWRTFS</sequence>
<feature type="compositionally biased region" description="Polar residues" evidence="1">
    <location>
        <begin position="1645"/>
        <end position="1662"/>
    </location>
</feature>
<feature type="region of interest" description="Disordered" evidence="1">
    <location>
        <begin position="1694"/>
        <end position="1721"/>
    </location>
</feature>
<feature type="region of interest" description="Disordered" evidence="1">
    <location>
        <begin position="767"/>
        <end position="800"/>
    </location>
</feature>
<keyword evidence="2" id="KW-0812">Transmembrane</keyword>
<evidence type="ECO:0000313" key="4">
    <source>
        <dbReference type="Proteomes" id="UP000075714"/>
    </source>
</evidence>
<gene>
    <name evidence="3" type="ORF">GPECTOR_4g949</name>
</gene>
<accession>A0A150GYA1</accession>
<protein>
    <submittedName>
        <fullName evidence="3">Uncharacterized protein</fullName>
    </submittedName>
</protein>
<feature type="region of interest" description="Disordered" evidence="1">
    <location>
        <begin position="623"/>
        <end position="642"/>
    </location>
</feature>
<feature type="region of interest" description="Disordered" evidence="1">
    <location>
        <begin position="1635"/>
        <end position="1679"/>
    </location>
</feature>
<feature type="region of interest" description="Disordered" evidence="1">
    <location>
        <begin position="1564"/>
        <end position="1593"/>
    </location>
</feature>
<feature type="transmembrane region" description="Helical" evidence="2">
    <location>
        <begin position="20"/>
        <end position="40"/>
    </location>
</feature>
<feature type="region of interest" description="Disordered" evidence="1">
    <location>
        <begin position="1507"/>
        <end position="1535"/>
    </location>
</feature>
<feature type="region of interest" description="Disordered" evidence="1">
    <location>
        <begin position="180"/>
        <end position="217"/>
    </location>
</feature>
<feature type="compositionally biased region" description="Acidic residues" evidence="1">
    <location>
        <begin position="180"/>
        <end position="192"/>
    </location>
</feature>
<feature type="compositionally biased region" description="Low complexity" evidence="1">
    <location>
        <begin position="1581"/>
        <end position="1593"/>
    </location>
</feature>
<feature type="compositionally biased region" description="Pro residues" evidence="1">
    <location>
        <begin position="1238"/>
        <end position="1248"/>
    </location>
</feature>
<feature type="compositionally biased region" description="Acidic residues" evidence="1">
    <location>
        <begin position="204"/>
        <end position="213"/>
    </location>
</feature>
<dbReference type="EMBL" id="LSYV01000005">
    <property type="protein sequence ID" value="KXZ54877.1"/>
    <property type="molecule type" value="Genomic_DNA"/>
</dbReference>
<feature type="transmembrane region" description="Helical" evidence="2">
    <location>
        <begin position="52"/>
        <end position="76"/>
    </location>
</feature>
<evidence type="ECO:0000313" key="3">
    <source>
        <dbReference type="EMBL" id="KXZ54877.1"/>
    </source>
</evidence>
<evidence type="ECO:0000256" key="1">
    <source>
        <dbReference type="SAM" id="MobiDB-lite"/>
    </source>
</evidence>
<reference evidence="4" key="1">
    <citation type="journal article" date="2016" name="Nat. Commun.">
        <title>The Gonium pectorale genome demonstrates co-option of cell cycle regulation during the evolution of multicellularity.</title>
        <authorList>
            <person name="Hanschen E.R."/>
            <person name="Marriage T.N."/>
            <person name="Ferris P.J."/>
            <person name="Hamaji T."/>
            <person name="Toyoda A."/>
            <person name="Fujiyama A."/>
            <person name="Neme R."/>
            <person name="Noguchi H."/>
            <person name="Minakuchi Y."/>
            <person name="Suzuki M."/>
            <person name="Kawai-Toyooka H."/>
            <person name="Smith D.R."/>
            <person name="Sparks H."/>
            <person name="Anderson J."/>
            <person name="Bakaric R."/>
            <person name="Luria V."/>
            <person name="Karger A."/>
            <person name="Kirschner M.W."/>
            <person name="Durand P.M."/>
            <person name="Michod R.E."/>
            <person name="Nozaki H."/>
            <person name="Olson B.J."/>
        </authorList>
    </citation>
    <scope>NUCLEOTIDE SEQUENCE [LARGE SCALE GENOMIC DNA]</scope>
    <source>
        <strain evidence="4">NIES-2863</strain>
    </source>
</reference>
<keyword evidence="4" id="KW-1185">Reference proteome</keyword>
<feature type="transmembrane region" description="Helical" evidence="2">
    <location>
        <begin position="96"/>
        <end position="128"/>
    </location>
</feature>
<evidence type="ECO:0000256" key="2">
    <source>
        <dbReference type="SAM" id="Phobius"/>
    </source>
</evidence>
<feature type="compositionally biased region" description="Low complexity" evidence="1">
    <location>
        <begin position="494"/>
        <end position="505"/>
    </location>
</feature>
<name>A0A150GYA1_GONPE</name>
<feature type="region of interest" description="Disordered" evidence="1">
    <location>
        <begin position="483"/>
        <end position="505"/>
    </location>
</feature>
<feature type="compositionally biased region" description="Polar residues" evidence="1">
    <location>
        <begin position="767"/>
        <end position="776"/>
    </location>
</feature>
<dbReference type="Proteomes" id="UP000075714">
    <property type="component" value="Unassembled WGS sequence"/>
</dbReference>
<keyword evidence="2" id="KW-1133">Transmembrane helix</keyword>
<feature type="transmembrane region" description="Helical" evidence="2">
    <location>
        <begin position="140"/>
        <end position="157"/>
    </location>
</feature>
<feature type="region of interest" description="Disordered" evidence="1">
    <location>
        <begin position="1969"/>
        <end position="1997"/>
    </location>
</feature>
<comment type="caution">
    <text evidence="3">The sequence shown here is derived from an EMBL/GenBank/DDBJ whole genome shotgun (WGS) entry which is preliminary data.</text>
</comment>
<feature type="region of interest" description="Disordered" evidence="1">
    <location>
        <begin position="1229"/>
        <end position="1288"/>
    </location>
</feature>
<dbReference type="OrthoDB" id="552405at2759"/>
<organism evidence="3 4">
    <name type="scientific">Gonium pectorale</name>
    <name type="common">Green alga</name>
    <dbReference type="NCBI Taxonomy" id="33097"/>
    <lineage>
        <taxon>Eukaryota</taxon>
        <taxon>Viridiplantae</taxon>
        <taxon>Chlorophyta</taxon>
        <taxon>core chlorophytes</taxon>
        <taxon>Chlorophyceae</taxon>
        <taxon>CS clade</taxon>
        <taxon>Chlamydomonadales</taxon>
        <taxon>Volvocaceae</taxon>
        <taxon>Gonium</taxon>
    </lineage>
</organism>